<evidence type="ECO:0000313" key="1">
    <source>
        <dbReference type="EMBL" id="KYC34459.1"/>
    </source>
</evidence>
<organism evidence="1 2">
    <name type="scientific">Scytonema hofmannii PCC 7110</name>
    <dbReference type="NCBI Taxonomy" id="128403"/>
    <lineage>
        <taxon>Bacteria</taxon>
        <taxon>Bacillati</taxon>
        <taxon>Cyanobacteriota</taxon>
        <taxon>Cyanophyceae</taxon>
        <taxon>Nostocales</taxon>
        <taxon>Scytonemataceae</taxon>
        <taxon>Scytonema</taxon>
    </lineage>
</organism>
<sequence length="125" mass="14519">MSYTSEHWRKAVTKLLELTSNNSIKWEPSQLFVPDAWTIVDNSYMSTIKEKTYVVSETRKRHYLDEDEYVWHGYHVLSIYEKKGYQNYTKLAISPEMSSISSLFDAAQANYAFNSNALGGLLDFD</sequence>
<gene>
    <name evidence="1" type="ORF">WA1_51755</name>
</gene>
<dbReference type="STRING" id="128403.WA1_51755"/>
<comment type="caution">
    <text evidence="1">The sequence shown here is derived from an EMBL/GenBank/DDBJ whole genome shotgun (WGS) entry which is preliminary data.</text>
</comment>
<dbReference type="EMBL" id="ANNX02000082">
    <property type="protein sequence ID" value="KYC34459.1"/>
    <property type="molecule type" value="Genomic_DNA"/>
</dbReference>
<dbReference type="AlphaFoldDB" id="A0A139WPV1"/>
<keyword evidence="2" id="KW-1185">Reference proteome</keyword>
<dbReference type="OrthoDB" id="9848122at2"/>
<proteinExistence type="predicted"/>
<evidence type="ECO:0000313" key="2">
    <source>
        <dbReference type="Proteomes" id="UP000076925"/>
    </source>
</evidence>
<accession>A0A139WPV1</accession>
<dbReference type="Proteomes" id="UP000076925">
    <property type="component" value="Unassembled WGS sequence"/>
</dbReference>
<reference evidence="1 2" key="1">
    <citation type="journal article" date="2013" name="Genome Biol. Evol.">
        <title>Genomes of Stigonematalean cyanobacteria (subsection V) and the evolution of oxygenic photosynthesis from prokaryotes to plastids.</title>
        <authorList>
            <person name="Dagan T."/>
            <person name="Roettger M."/>
            <person name="Stucken K."/>
            <person name="Landan G."/>
            <person name="Koch R."/>
            <person name="Major P."/>
            <person name="Gould S.B."/>
            <person name="Goremykin V.V."/>
            <person name="Rippka R."/>
            <person name="Tandeau de Marsac N."/>
            <person name="Gugger M."/>
            <person name="Lockhart P.J."/>
            <person name="Allen J.F."/>
            <person name="Brune I."/>
            <person name="Maus I."/>
            <person name="Puhler A."/>
            <person name="Martin W.F."/>
        </authorList>
    </citation>
    <scope>NUCLEOTIDE SEQUENCE [LARGE SCALE GENOMIC DNA]</scope>
    <source>
        <strain evidence="1 2">PCC 7110</strain>
    </source>
</reference>
<name>A0A139WPV1_9CYAN</name>
<protein>
    <submittedName>
        <fullName evidence="1">Uncharacterized protein</fullName>
    </submittedName>
</protein>